<dbReference type="PANTHER" id="PTHR30250:SF31">
    <property type="entry name" value="INNER MEMBRANE PROTEIN YGHQ"/>
    <property type="match status" value="1"/>
</dbReference>
<dbReference type="Proteomes" id="UP000727456">
    <property type="component" value="Unassembled WGS sequence"/>
</dbReference>
<evidence type="ECO:0000256" key="6">
    <source>
        <dbReference type="SAM" id="Phobius"/>
    </source>
</evidence>
<accession>A0ABX0TR50</accession>
<feature type="transmembrane region" description="Helical" evidence="6">
    <location>
        <begin position="103"/>
        <end position="127"/>
    </location>
</feature>
<comment type="caution">
    <text evidence="7">The sequence shown here is derived from an EMBL/GenBank/DDBJ whole genome shotgun (WGS) entry which is preliminary data.</text>
</comment>
<dbReference type="Pfam" id="PF13440">
    <property type="entry name" value="Polysacc_synt_3"/>
    <property type="match status" value="1"/>
</dbReference>
<dbReference type="RefSeq" id="WP_208408572.1">
    <property type="nucleotide sequence ID" value="NZ_JAAOZC010000002.1"/>
</dbReference>
<keyword evidence="2" id="KW-1003">Cell membrane</keyword>
<dbReference type="EMBL" id="JAAOZC010000002">
    <property type="protein sequence ID" value="NIJ07563.1"/>
    <property type="molecule type" value="Genomic_DNA"/>
</dbReference>
<keyword evidence="5 6" id="KW-0472">Membrane</keyword>
<feature type="transmembrane region" description="Helical" evidence="6">
    <location>
        <begin position="22"/>
        <end position="46"/>
    </location>
</feature>
<keyword evidence="3 6" id="KW-0812">Transmembrane</keyword>
<keyword evidence="4 6" id="KW-1133">Transmembrane helix</keyword>
<evidence type="ECO:0000256" key="4">
    <source>
        <dbReference type="ARBA" id="ARBA00022989"/>
    </source>
</evidence>
<feature type="transmembrane region" description="Helical" evidence="6">
    <location>
        <begin position="180"/>
        <end position="203"/>
    </location>
</feature>
<evidence type="ECO:0000256" key="1">
    <source>
        <dbReference type="ARBA" id="ARBA00004651"/>
    </source>
</evidence>
<evidence type="ECO:0000313" key="8">
    <source>
        <dbReference type="Proteomes" id="UP000727456"/>
    </source>
</evidence>
<feature type="transmembrane region" description="Helical" evidence="6">
    <location>
        <begin position="320"/>
        <end position="338"/>
    </location>
</feature>
<dbReference type="PANTHER" id="PTHR30250">
    <property type="entry name" value="PST FAMILY PREDICTED COLANIC ACID TRANSPORTER"/>
    <property type="match status" value="1"/>
</dbReference>
<reference evidence="7 8" key="1">
    <citation type="submission" date="2020-03" db="EMBL/GenBank/DDBJ databases">
        <title>Genomic Encyclopedia of Type Strains, Phase III (KMG-III): the genomes of soil and plant-associated and newly described type strains.</title>
        <authorList>
            <person name="Whitman W."/>
        </authorList>
    </citation>
    <scope>NUCLEOTIDE SEQUENCE [LARGE SCALE GENOMIC DNA]</scope>
    <source>
        <strain evidence="7 8">CECT 8804</strain>
    </source>
</reference>
<keyword evidence="8" id="KW-1185">Reference proteome</keyword>
<evidence type="ECO:0000256" key="3">
    <source>
        <dbReference type="ARBA" id="ARBA00022692"/>
    </source>
</evidence>
<evidence type="ECO:0000256" key="5">
    <source>
        <dbReference type="ARBA" id="ARBA00023136"/>
    </source>
</evidence>
<feature type="transmembrane region" description="Helical" evidence="6">
    <location>
        <begin position="407"/>
        <end position="432"/>
    </location>
</feature>
<comment type="subcellular location">
    <subcellularLocation>
        <location evidence="1">Cell membrane</location>
        <topology evidence="1">Multi-pass membrane protein</topology>
    </subcellularLocation>
</comment>
<evidence type="ECO:0000313" key="7">
    <source>
        <dbReference type="EMBL" id="NIJ07563.1"/>
    </source>
</evidence>
<protein>
    <submittedName>
        <fullName evidence="7">O-antigen/teichoic acid export membrane protein</fullName>
    </submittedName>
</protein>
<evidence type="ECO:0000256" key="2">
    <source>
        <dbReference type="ARBA" id="ARBA00022475"/>
    </source>
</evidence>
<organism evidence="7 8">
    <name type="scientific">Sphingomonas vulcanisoli</name>
    <dbReference type="NCBI Taxonomy" id="1658060"/>
    <lineage>
        <taxon>Bacteria</taxon>
        <taxon>Pseudomonadati</taxon>
        <taxon>Pseudomonadota</taxon>
        <taxon>Alphaproteobacteria</taxon>
        <taxon>Sphingomonadales</taxon>
        <taxon>Sphingomonadaceae</taxon>
        <taxon>Sphingomonas</taxon>
    </lineage>
</organism>
<gene>
    <name evidence="7" type="ORF">FHS31_001159</name>
</gene>
<name>A0ABX0TR50_9SPHN</name>
<proteinExistence type="predicted"/>
<feature type="transmembrane region" description="Helical" evidence="6">
    <location>
        <begin position="350"/>
        <end position="371"/>
    </location>
</feature>
<dbReference type="InterPro" id="IPR050833">
    <property type="entry name" value="Poly_Biosynth_Transport"/>
</dbReference>
<feature type="transmembrane region" description="Helical" evidence="6">
    <location>
        <begin position="383"/>
        <end position="401"/>
    </location>
</feature>
<sequence length="440" mass="45728">MAAPQTDPHSPQEGAQPGLIRVLLNLGHLIGGKAGAGLMSLVYLVIATHRLGPRDYGILVLVSAYAGLVGVVIAFSGFHGVVRYGAIARERGDKAELARIIRFMAVVELCCGAAAVLIAAVAVPWVGPRLGWSPEAQAFALPFSLGVLGTVRATPQGILQIAGRFDLIGLHQLANPTVRLIGSLLCWVLGGGLTAFLAVWLASLVAECVAMWALAAPSWRLLTGARLIGPWRHRQPGFGRFILAANADITLRELAPNLAPLTVGWMLGPTAAGLLALAQRAANILSQPAALLGQASYSVLAELTAAGNTVMLRRTVWRSVGLALVIAVLILGLLTMVGEPLLALIGGKGFAVGAALLLPVAAARALALASAPLVSGLAAIGRAGWLVVTTTVTSLILYPLLPLLLLWIGLIGAGWHMLLQGVVAALMLGWLFERQLAAKP</sequence>
<feature type="transmembrane region" description="Helical" evidence="6">
    <location>
        <begin position="58"/>
        <end position="82"/>
    </location>
</feature>